<reference evidence="3 4" key="1">
    <citation type="journal article" date="2010" name="Nature">
        <title>Genome sequencing and analysis of the model grass Brachypodium distachyon.</title>
        <authorList>
            <consortium name="International Brachypodium Initiative"/>
        </authorList>
    </citation>
    <scope>NUCLEOTIDE SEQUENCE [LARGE SCALE GENOMIC DNA]</scope>
    <source>
        <strain evidence="3">Bd21</strain>
        <strain evidence="4">cv. Bd21</strain>
    </source>
</reference>
<dbReference type="AlphaFoldDB" id="A0A2K2CXC8"/>
<keyword evidence="5" id="KW-1185">Reference proteome</keyword>
<organism evidence="3">
    <name type="scientific">Brachypodium distachyon</name>
    <name type="common">Purple false brome</name>
    <name type="synonym">Trachynia distachya</name>
    <dbReference type="NCBI Taxonomy" id="15368"/>
    <lineage>
        <taxon>Eukaryota</taxon>
        <taxon>Viridiplantae</taxon>
        <taxon>Streptophyta</taxon>
        <taxon>Embryophyta</taxon>
        <taxon>Tracheophyta</taxon>
        <taxon>Spermatophyta</taxon>
        <taxon>Magnoliopsida</taxon>
        <taxon>Liliopsida</taxon>
        <taxon>Poales</taxon>
        <taxon>Poaceae</taxon>
        <taxon>BOP clade</taxon>
        <taxon>Pooideae</taxon>
        <taxon>Stipodae</taxon>
        <taxon>Brachypodieae</taxon>
        <taxon>Brachypodium</taxon>
    </lineage>
</organism>
<dbReference type="GeneID" id="104584031"/>
<feature type="coiled-coil region" evidence="1">
    <location>
        <begin position="16"/>
        <end position="45"/>
    </location>
</feature>
<dbReference type="RefSeq" id="XP_014756305.1">
    <property type="nucleotide sequence ID" value="XM_014900819.2"/>
</dbReference>
<evidence type="ECO:0000313" key="5">
    <source>
        <dbReference type="Proteomes" id="UP000008810"/>
    </source>
</evidence>
<protein>
    <submittedName>
        <fullName evidence="3 4">Uncharacterized protein</fullName>
    </submittedName>
</protein>
<evidence type="ECO:0000313" key="3">
    <source>
        <dbReference type="EMBL" id="PNT66670.1"/>
    </source>
</evidence>
<evidence type="ECO:0000313" key="4">
    <source>
        <dbReference type="EnsemblPlants" id="PNT66670"/>
    </source>
</evidence>
<reference evidence="4" key="3">
    <citation type="submission" date="2018-08" db="UniProtKB">
        <authorList>
            <consortium name="EnsemblPlants"/>
        </authorList>
    </citation>
    <scope>IDENTIFICATION</scope>
    <source>
        <strain evidence="4">cv. Bd21</strain>
    </source>
</reference>
<sequence>MAGHERMTMYMPGSGHDAAAAALRKKMEEKEAAELQEAIELQNRHFMGMQLLHSNNNDSNRLSSGLAMGASAAGAMAAGWQQEQQYEEKEQDNNGHGSPKQLTVNSGARQAVAPNVVWEDSDLELNLPENPFYSPTKASIAAAEPSAPAASLKCPGSSLGTEQLN</sequence>
<feature type="region of interest" description="Disordered" evidence="2">
    <location>
        <begin position="142"/>
        <end position="165"/>
    </location>
</feature>
<accession>A0A2K2CXC8</accession>
<evidence type="ECO:0000256" key="2">
    <source>
        <dbReference type="SAM" id="MobiDB-lite"/>
    </source>
</evidence>
<dbReference type="EMBL" id="CM000882">
    <property type="protein sequence ID" value="PNT66670.1"/>
    <property type="molecule type" value="Genomic_DNA"/>
</dbReference>
<dbReference type="KEGG" id="bdi:104584031"/>
<feature type="compositionally biased region" description="Polar residues" evidence="2">
    <location>
        <begin position="94"/>
        <end position="108"/>
    </location>
</feature>
<feature type="region of interest" description="Disordered" evidence="2">
    <location>
        <begin position="73"/>
        <end position="108"/>
    </location>
</feature>
<keyword evidence="1" id="KW-0175">Coiled coil</keyword>
<evidence type="ECO:0000256" key="1">
    <source>
        <dbReference type="SAM" id="Coils"/>
    </source>
</evidence>
<dbReference type="EnsemblPlants" id="PNT66670">
    <property type="protein sequence ID" value="PNT66670"/>
    <property type="gene ID" value="BRADI_3g15405v3"/>
</dbReference>
<dbReference type="Gramene" id="PNT66670">
    <property type="protein sequence ID" value="PNT66670"/>
    <property type="gene ID" value="BRADI_3g15405v3"/>
</dbReference>
<gene>
    <name evidence="4" type="primary">LOC104584031</name>
    <name evidence="3" type="ORF">BRADI_3g15405v3</name>
</gene>
<proteinExistence type="predicted"/>
<name>A0A2K2CXC8_BRADI</name>
<feature type="compositionally biased region" description="Low complexity" evidence="2">
    <location>
        <begin position="73"/>
        <end position="84"/>
    </location>
</feature>
<feature type="compositionally biased region" description="Low complexity" evidence="2">
    <location>
        <begin position="142"/>
        <end position="151"/>
    </location>
</feature>
<reference evidence="3" key="2">
    <citation type="submission" date="2017-06" db="EMBL/GenBank/DDBJ databases">
        <title>WGS assembly of Brachypodium distachyon.</title>
        <authorList>
            <consortium name="The International Brachypodium Initiative"/>
            <person name="Lucas S."/>
            <person name="Harmon-Smith M."/>
            <person name="Lail K."/>
            <person name="Tice H."/>
            <person name="Grimwood J."/>
            <person name="Bruce D."/>
            <person name="Barry K."/>
            <person name="Shu S."/>
            <person name="Lindquist E."/>
            <person name="Wang M."/>
            <person name="Pitluck S."/>
            <person name="Vogel J.P."/>
            <person name="Garvin D.F."/>
            <person name="Mockler T.C."/>
            <person name="Schmutz J."/>
            <person name="Rokhsar D."/>
            <person name="Bevan M.W."/>
        </authorList>
    </citation>
    <scope>NUCLEOTIDE SEQUENCE</scope>
    <source>
        <strain evidence="3">Bd21</strain>
    </source>
</reference>
<dbReference type="Proteomes" id="UP000008810">
    <property type="component" value="Chromosome 3"/>
</dbReference>